<evidence type="ECO:0000313" key="1">
    <source>
        <dbReference type="EMBL" id="QFI72839.1"/>
    </source>
</evidence>
<dbReference type="KEGG" id="bbet:F8237_10770"/>
<evidence type="ECO:0000313" key="2">
    <source>
        <dbReference type="Proteomes" id="UP000325641"/>
    </source>
</evidence>
<gene>
    <name evidence="1" type="ORF">F8237_10770</name>
</gene>
<dbReference type="Proteomes" id="UP000325641">
    <property type="component" value="Chromosome"/>
</dbReference>
<organism evidence="1 2">
    <name type="scientific">Bradyrhizobium betae</name>
    <dbReference type="NCBI Taxonomy" id="244734"/>
    <lineage>
        <taxon>Bacteria</taxon>
        <taxon>Pseudomonadati</taxon>
        <taxon>Pseudomonadota</taxon>
        <taxon>Alphaproteobacteria</taxon>
        <taxon>Hyphomicrobiales</taxon>
        <taxon>Nitrobacteraceae</taxon>
        <taxon>Bradyrhizobium</taxon>
    </lineage>
</organism>
<protein>
    <submittedName>
        <fullName evidence="1">Uncharacterized protein</fullName>
    </submittedName>
</protein>
<name>A0A5P6P3B3_9BRAD</name>
<accession>A0A5P6P3B3</accession>
<dbReference type="EMBL" id="CP044543">
    <property type="protein sequence ID" value="QFI72839.1"/>
    <property type="molecule type" value="Genomic_DNA"/>
</dbReference>
<reference evidence="2" key="1">
    <citation type="submission" date="2019-10" db="EMBL/GenBank/DDBJ databases">
        <title>Complete Genome Sequence of Bradyrhizobium betae type strain PL7HG1T.</title>
        <authorList>
            <person name="Bromfield E.S.P."/>
            <person name="Cloutier S."/>
        </authorList>
    </citation>
    <scope>NUCLEOTIDE SEQUENCE [LARGE SCALE GENOMIC DNA]</scope>
    <source>
        <strain evidence="2">PL7HG1</strain>
    </source>
</reference>
<sequence length="73" mass="7945">MQNSKSCPKCQSNEIIRIPGEARAFGAGNNILVGGTIFSAAKVTRYLCASCGFSEEWVESVDDIARIKKKYSV</sequence>
<dbReference type="AlphaFoldDB" id="A0A5P6P3B3"/>
<proteinExistence type="predicted"/>